<proteinExistence type="predicted"/>
<protein>
    <recommendedName>
        <fullName evidence="5">PsbB mRNA maturation factor Mbb1</fullName>
    </recommendedName>
</protein>
<dbReference type="AlphaFoldDB" id="A0AAD5H271"/>
<feature type="repeat" description="TPR" evidence="1">
    <location>
        <begin position="390"/>
        <end position="423"/>
    </location>
</feature>
<dbReference type="Pfam" id="PF13432">
    <property type="entry name" value="TPR_16"/>
    <property type="match status" value="1"/>
</dbReference>
<evidence type="ECO:0000313" key="3">
    <source>
        <dbReference type="EMBL" id="KAI7836647.1"/>
    </source>
</evidence>
<dbReference type="EMBL" id="JADXDR010000180">
    <property type="protein sequence ID" value="KAI7836647.1"/>
    <property type="molecule type" value="Genomic_DNA"/>
</dbReference>
<name>A0AAD5H271_9CHLO</name>
<dbReference type="GO" id="GO:0006417">
    <property type="term" value="P:regulation of translation"/>
    <property type="evidence" value="ECO:0007669"/>
    <property type="project" value="TreeGrafter"/>
</dbReference>
<comment type="caution">
    <text evidence="3">The sequence shown here is derived from an EMBL/GenBank/DDBJ whole genome shotgun (WGS) entry which is preliminary data.</text>
</comment>
<sequence length="609" mass="67697">MRPATLPVELSAPCCSGRGVVLERPARGWQRRQGPVLASQPARRTHQQQQGSGGGRAAAAAGGGGTPAHPSTRTAAYAAGLGSFASSMAAAATATEAPAAEAAGQRQGAQQPPAGEAQRDSDGLLRNRPRPLKINLDLALYRARQKRLVANSSRMLSDRSRMLREVEEALRRCMEAFPEDGRPYVSLGKLMVQQRRYKEALALYEEGCTATGGTNAHIWSAWAYLAAKMGNVGLARKLYDAAIVANPTHAAAWHGWGLLEKDQGNYLRARDLWLQGIQSLRRNPNPYLYQSLAVLAAEMDCVEEARKWFREGTRTLTGKASHALWQAWALMEQRQGDKAMVRPLYKRGLEVSPRSRYLHLAWALWEKEQGDVEEARRLFKQGNERNPRDAAILQAWGLLEEEAGNIDEARRLFKRASKVDPNHLHVWQAWGCMEYRQQKYDTARELFQQGIWVAPPRAPAVCLIFQAWAMLERDAGNPELARELFKCAVKADPKSEPSWLVWAQVWAQMEEDLGFLQRAAELRSFNMQEHTEIVKPANFASGLGGEDKGAGLLAPIFGQIAKWFKRYEESGSDSDIELPELLPLDAVPKPEPEPLVAHACPELSAPVYF</sequence>
<dbReference type="PANTHER" id="PTHR44917">
    <property type="entry name" value="PROTEIN HIGH CHLOROPHYLL FLUORESCENT 107"/>
    <property type="match status" value="1"/>
</dbReference>
<organism evidence="3 4">
    <name type="scientific">Chlorella ohadii</name>
    <dbReference type="NCBI Taxonomy" id="2649997"/>
    <lineage>
        <taxon>Eukaryota</taxon>
        <taxon>Viridiplantae</taxon>
        <taxon>Chlorophyta</taxon>
        <taxon>core chlorophytes</taxon>
        <taxon>Trebouxiophyceae</taxon>
        <taxon>Chlorellales</taxon>
        <taxon>Chlorellaceae</taxon>
        <taxon>Chlorella clade</taxon>
        <taxon>Chlorella</taxon>
    </lineage>
</organism>
<dbReference type="PANTHER" id="PTHR44917:SF1">
    <property type="entry name" value="PROTEIN HIGH CHLOROPHYLL FLUORESCENT 107"/>
    <property type="match status" value="1"/>
</dbReference>
<dbReference type="GO" id="GO:0003729">
    <property type="term" value="F:mRNA binding"/>
    <property type="evidence" value="ECO:0007669"/>
    <property type="project" value="InterPro"/>
</dbReference>
<dbReference type="GO" id="GO:0006397">
    <property type="term" value="P:mRNA processing"/>
    <property type="evidence" value="ECO:0007669"/>
    <property type="project" value="InterPro"/>
</dbReference>
<dbReference type="InterPro" id="IPR011990">
    <property type="entry name" value="TPR-like_helical_dom_sf"/>
</dbReference>
<keyword evidence="4" id="KW-1185">Reference proteome</keyword>
<evidence type="ECO:0000313" key="4">
    <source>
        <dbReference type="Proteomes" id="UP001205105"/>
    </source>
</evidence>
<gene>
    <name evidence="3" type="ORF">COHA_009532</name>
</gene>
<dbReference type="GO" id="GO:0003727">
    <property type="term" value="F:single-stranded RNA binding"/>
    <property type="evidence" value="ECO:0007669"/>
    <property type="project" value="TreeGrafter"/>
</dbReference>
<evidence type="ECO:0000256" key="1">
    <source>
        <dbReference type="PROSITE-ProRule" id="PRU00339"/>
    </source>
</evidence>
<feature type="region of interest" description="Disordered" evidence="2">
    <location>
        <begin position="96"/>
        <end position="128"/>
    </location>
</feature>
<dbReference type="Gene3D" id="1.25.40.10">
    <property type="entry name" value="Tetratricopeptide repeat domain"/>
    <property type="match status" value="2"/>
</dbReference>
<feature type="compositionally biased region" description="Gly residues" evidence="2">
    <location>
        <begin position="51"/>
        <end position="66"/>
    </location>
</feature>
<evidence type="ECO:0008006" key="5">
    <source>
        <dbReference type="Google" id="ProtNLM"/>
    </source>
</evidence>
<dbReference type="Proteomes" id="UP001205105">
    <property type="component" value="Unassembled WGS sequence"/>
</dbReference>
<evidence type="ECO:0000256" key="2">
    <source>
        <dbReference type="SAM" id="MobiDB-lite"/>
    </source>
</evidence>
<feature type="compositionally biased region" description="Low complexity" evidence="2">
    <location>
        <begin position="96"/>
        <end position="116"/>
    </location>
</feature>
<dbReference type="PROSITE" id="PS50005">
    <property type="entry name" value="TPR"/>
    <property type="match status" value="1"/>
</dbReference>
<dbReference type="InterPro" id="IPR003107">
    <property type="entry name" value="HAT"/>
</dbReference>
<dbReference type="Pfam" id="PF14559">
    <property type="entry name" value="TPR_19"/>
    <property type="match status" value="1"/>
</dbReference>
<reference evidence="3" key="1">
    <citation type="submission" date="2020-11" db="EMBL/GenBank/DDBJ databases">
        <title>Chlorella ohadii genome sequencing and assembly.</title>
        <authorList>
            <person name="Murik O."/>
            <person name="Treves H."/>
            <person name="Kedem I."/>
            <person name="Shotland Y."/>
            <person name="Kaplan A."/>
        </authorList>
    </citation>
    <scope>NUCLEOTIDE SEQUENCE</scope>
    <source>
        <strain evidence="3">1</strain>
    </source>
</reference>
<dbReference type="SMART" id="SM00028">
    <property type="entry name" value="TPR"/>
    <property type="match status" value="7"/>
</dbReference>
<dbReference type="SUPFAM" id="SSF48452">
    <property type="entry name" value="TPR-like"/>
    <property type="match status" value="2"/>
</dbReference>
<accession>A0AAD5H271</accession>
<keyword evidence="1" id="KW-0802">TPR repeat</keyword>
<dbReference type="InterPro" id="IPR044624">
    <property type="entry name" value="Mbb1-like"/>
</dbReference>
<feature type="region of interest" description="Disordered" evidence="2">
    <location>
        <begin position="26"/>
        <end position="73"/>
    </location>
</feature>
<dbReference type="InterPro" id="IPR019734">
    <property type="entry name" value="TPR_rpt"/>
</dbReference>
<dbReference type="SMART" id="SM00386">
    <property type="entry name" value="HAT"/>
    <property type="match status" value="9"/>
</dbReference>